<evidence type="ECO:0000313" key="8">
    <source>
        <dbReference type="EnsemblMetazoa" id="XP_019766352.1"/>
    </source>
</evidence>
<comment type="similarity">
    <text evidence="3">Belongs to the CSN1 family.</text>
</comment>
<dbReference type="AlphaFoldDB" id="A0AAR5PZH2"/>
<evidence type="ECO:0000256" key="5">
    <source>
        <dbReference type="ARBA" id="ARBA00022790"/>
    </source>
</evidence>
<dbReference type="InterPro" id="IPR045135">
    <property type="entry name" value="Rpn7_N"/>
</dbReference>
<keyword evidence="9" id="KW-1185">Reference proteome</keyword>
<keyword evidence="4" id="KW-0963">Cytoplasm</keyword>
<dbReference type="RefSeq" id="XP_019766352.1">
    <property type="nucleotide sequence ID" value="XM_019910793.2"/>
</dbReference>
<evidence type="ECO:0000259" key="7">
    <source>
        <dbReference type="PROSITE" id="PS50250"/>
    </source>
</evidence>
<protein>
    <recommendedName>
        <fullName evidence="7">PCI domain-containing protein</fullName>
    </recommendedName>
</protein>
<dbReference type="PROSITE" id="PS50250">
    <property type="entry name" value="PCI"/>
    <property type="match status" value="1"/>
</dbReference>
<dbReference type="InterPro" id="IPR019585">
    <property type="entry name" value="Rpn7/CSN1"/>
</dbReference>
<name>A0AAR5PZH2_DENPD</name>
<dbReference type="KEGG" id="dpa:109541817"/>
<keyword evidence="6" id="KW-0539">Nucleus</keyword>
<evidence type="ECO:0000256" key="3">
    <source>
        <dbReference type="ARBA" id="ARBA00008793"/>
    </source>
</evidence>
<evidence type="ECO:0000313" key="9">
    <source>
        <dbReference type="Proteomes" id="UP000019118"/>
    </source>
</evidence>
<organism evidence="8 9">
    <name type="scientific">Dendroctonus ponderosae</name>
    <name type="common">Mountain pine beetle</name>
    <dbReference type="NCBI Taxonomy" id="77166"/>
    <lineage>
        <taxon>Eukaryota</taxon>
        <taxon>Metazoa</taxon>
        <taxon>Ecdysozoa</taxon>
        <taxon>Arthropoda</taxon>
        <taxon>Hexapoda</taxon>
        <taxon>Insecta</taxon>
        <taxon>Pterygota</taxon>
        <taxon>Neoptera</taxon>
        <taxon>Endopterygota</taxon>
        <taxon>Coleoptera</taxon>
        <taxon>Polyphaga</taxon>
        <taxon>Cucujiformia</taxon>
        <taxon>Curculionidae</taxon>
        <taxon>Scolytinae</taxon>
        <taxon>Dendroctonus</taxon>
    </lineage>
</organism>
<dbReference type="InterPro" id="IPR000717">
    <property type="entry name" value="PCI_dom"/>
</dbReference>
<dbReference type="Proteomes" id="UP000019118">
    <property type="component" value="Unassembled WGS sequence"/>
</dbReference>
<dbReference type="Gene3D" id="1.25.40.570">
    <property type="match status" value="1"/>
</dbReference>
<accession>A0AAR5PZH2</accession>
<proteinExistence type="inferred from homology"/>
<evidence type="ECO:0000256" key="4">
    <source>
        <dbReference type="ARBA" id="ARBA00022490"/>
    </source>
</evidence>
<dbReference type="PANTHER" id="PTHR14145">
    <property type="entry name" value="26S PROTESOME SUBUNIT 6"/>
    <property type="match status" value="1"/>
</dbReference>
<dbReference type="Pfam" id="PF01399">
    <property type="entry name" value="PCI"/>
    <property type="match status" value="1"/>
</dbReference>
<comment type="subcellular location">
    <subcellularLocation>
        <location evidence="2">Cytoplasm</location>
    </subcellularLocation>
    <subcellularLocation>
        <location evidence="1">Nucleus</location>
    </subcellularLocation>
</comment>
<dbReference type="InterPro" id="IPR036390">
    <property type="entry name" value="WH_DNA-bd_sf"/>
</dbReference>
<evidence type="ECO:0000256" key="1">
    <source>
        <dbReference type="ARBA" id="ARBA00004123"/>
    </source>
</evidence>
<dbReference type="GO" id="GO:0005737">
    <property type="term" value="C:cytoplasm"/>
    <property type="evidence" value="ECO:0007669"/>
    <property type="project" value="UniProtKB-SubCell"/>
</dbReference>
<reference evidence="9" key="1">
    <citation type="journal article" date="2013" name="Genome Biol.">
        <title>Draft genome of the mountain pine beetle, Dendroctonus ponderosae Hopkins, a major forest pest.</title>
        <authorList>
            <person name="Keeling C.I."/>
            <person name="Yuen M.M."/>
            <person name="Liao N.Y."/>
            <person name="Docking T.R."/>
            <person name="Chan S.K."/>
            <person name="Taylor G.A."/>
            <person name="Palmquist D.L."/>
            <person name="Jackman S.D."/>
            <person name="Nguyen A."/>
            <person name="Li M."/>
            <person name="Henderson H."/>
            <person name="Janes J.K."/>
            <person name="Zhao Y."/>
            <person name="Pandoh P."/>
            <person name="Moore R."/>
            <person name="Sperling F.A."/>
            <person name="Huber D.P."/>
            <person name="Birol I."/>
            <person name="Jones S.J."/>
            <person name="Bohlmann J."/>
        </authorList>
    </citation>
    <scope>NUCLEOTIDE SEQUENCE</scope>
</reference>
<keyword evidence="5" id="KW-0736">Signalosome</keyword>
<dbReference type="Pfam" id="PF10602">
    <property type="entry name" value="RPN7"/>
    <property type="match status" value="1"/>
</dbReference>
<dbReference type="PANTHER" id="PTHR14145:SF2">
    <property type="entry name" value="COP9 SIGNALOSOME COMPLEX SUBUNIT 1"/>
    <property type="match status" value="1"/>
</dbReference>
<evidence type="ECO:0000256" key="6">
    <source>
        <dbReference type="ARBA" id="ARBA00023242"/>
    </source>
</evidence>
<dbReference type="SMART" id="SM00088">
    <property type="entry name" value="PINT"/>
    <property type="match status" value="1"/>
</dbReference>
<dbReference type="EnsemblMetazoa" id="XM_019910793.1">
    <property type="protein sequence ID" value="XP_019766352.1"/>
    <property type="gene ID" value="LOC109541817"/>
</dbReference>
<dbReference type="GeneID" id="109541817"/>
<evidence type="ECO:0000256" key="2">
    <source>
        <dbReference type="ARBA" id="ARBA00004496"/>
    </source>
</evidence>
<dbReference type="SUPFAM" id="SSF46785">
    <property type="entry name" value="Winged helix' DNA-binding domain"/>
    <property type="match status" value="1"/>
</dbReference>
<sequence length="468" mass="53667">MNGNSKDFVNDNQSCDAVQEDVQMDRPANDNDDNDEGTFYVVENPSTILDDYVYNYLNTALYQRLAYIADCCPPLRLEILEHAVFVTSRAPFVYQFFHHRLAVEITNAKRLQYELPPLDTKRIKEQQEKSASTIARMENSLRFYEKTGVKACIYRIHNELAEHYMQIGNICNALKWFLKAQDYCVNAKQVISTNQNLINIAVFQQDWSRVLSYVTKTEQTPGFREELMKDEKIFTLLKCAAGVAQLSTKNFKAAAHSFLQTCWDCCEFSDIVSPGDVAIYGGLCALATFNRSELHYFVIINTNFREILEDEPPIREAILNFYQSRFPACKQLLDRMRGRLLLDIYLAPHVSTLYAKIRSRGLVQYCIPYVSVDIRRMAQTFDRTVPAIEEELVRLILDGQIEALIDSVNKVLYAKKKDPKKTALAKGLAVGKEHLRSAQMLVLRVAMLKSGIEVQSPVEQIEDMQVEK</sequence>
<reference evidence="8" key="2">
    <citation type="submission" date="2024-08" db="UniProtKB">
        <authorList>
            <consortium name="EnsemblMetazoa"/>
        </authorList>
    </citation>
    <scope>IDENTIFICATION</scope>
</reference>
<feature type="domain" description="PCI" evidence="7">
    <location>
        <begin position="250"/>
        <end position="419"/>
    </location>
</feature>
<dbReference type="GO" id="GO:0008180">
    <property type="term" value="C:COP9 signalosome"/>
    <property type="evidence" value="ECO:0007669"/>
    <property type="project" value="UniProtKB-KW"/>
</dbReference>